<comment type="caution">
    <text evidence="4">The sequence shown here is derived from an EMBL/GenBank/DDBJ whole genome shotgun (WGS) entry which is preliminary data.</text>
</comment>
<evidence type="ECO:0000259" key="3">
    <source>
        <dbReference type="Pfam" id="PF13649"/>
    </source>
</evidence>
<dbReference type="PANTHER" id="PTHR43861:SF1">
    <property type="entry name" value="TRANS-ACONITATE 2-METHYLTRANSFERASE"/>
    <property type="match status" value="1"/>
</dbReference>
<dbReference type="GO" id="GO:0008168">
    <property type="term" value="F:methyltransferase activity"/>
    <property type="evidence" value="ECO:0007669"/>
    <property type="project" value="UniProtKB-KW"/>
</dbReference>
<dbReference type="Pfam" id="PF13649">
    <property type="entry name" value="Methyltransf_25"/>
    <property type="match status" value="1"/>
</dbReference>
<organism evidence="4 5">
    <name type="scientific">Amycolatopsis rubida</name>
    <dbReference type="NCBI Taxonomy" id="112413"/>
    <lineage>
        <taxon>Bacteria</taxon>
        <taxon>Bacillati</taxon>
        <taxon>Actinomycetota</taxon>
        <taxon>Actinomycetes</taxon>
        <taxon>Pseudonocardiales</taxon>
        <taxon>Pseudonocardiaceae</taxon>
        <taxon>Amycolatopsis</taxon>
    </lineage>
</organism>
<evidence type="ECO:0000313" key="4">
    <source>
        <dbReference type="EMBL" id="NEC54651.1"/>
    </source>
</evidence>
<protein>
    <submittedName>
        <fullName evidence="4">Class I SAM-dependent methyltransferase</fullName>
    </submittedName>
</protein>
<dbReference type="PANTHER" id="PTHR43861">
    <property type="entry name" value="TRANS-ACONITATE 2-METHYLTRANSFERASE-RELATED"/>
    <property type="match status" value="1"/>
</dbReference>
<name>A0ABX0BH74_9PSEU</name>
<sequence>MSEELTTAAELFDAIGAGYEEAFGRRPVVDAAVRELLAVLPPAARVLDIGSGTGRPAAADLAAAGHRVTGIDVSAEMVRIAREQVPEAEFVQADLREWESEPGTWAAVCAFFAFLQLTRLETERALGRIADWLAPGGRFALVTVPADVEDVPVDFLGHSIRVTSFPADALADRVRAAGLEVTGTRAEAFAPGKPGAEPEEHVLISARKPG</sequence>
<accession>A0ABX0BH74</accession>
<dbReference type="InterPro" id="IPR029063">
    <property type="entry name" value="SAM-dependent_MTases_sf"/>
</dbReference>
<dbReference type="EMBL" id="JAAGNC010000027">
    <property type="protein sequence ID" value="NEC54651.1"/>
    <property type="molecule type" value="Genomic_DNA"/>
</dbReference>
<keyword evidence="5" id="KW-1185">Reference proteome</keyword>
<proteinExistence type="predicted"/>
<keyword evidence="2" id="KW-0808">Transferase</keyword>
<keyword evidence="1 4" id="KW-0489">Methyltransferase</keyword>
<feature type="domain" description="Methyltransferase" evidence="3">
    <location>
        <begin position="46"/>
        <end position="137"/>
    </location>
</feature>
<dbReference type="Proteomes" id="UP000470404">
    <property type="component" value="Unassembled WGS sequence"/>
</dbReference>
<gene>
    <name evidence="4" type="ORF">G3I59_03305</name>
</gene>
<evidence type="ECO:0000256" key="2">
    <source>
        <dbReference type="ARBA" id="ARBA00022679"/>
    </source>
</evidence>
<dbReference type="RefSeq" id="WP_067586873.1">
    <property type="nucleotide sequence ID" value="NZ_JAAGNC010000027.1"/>
</dbReference>
<dbReference type="InterPro" id="IPR041698">
    <property type="entry name" value="Methyltransf_25"/>
</dbReference>
<evidence type="ECO:0000313" key="5">
    <source>
        <dbReference type="Proteomes" id="UP000470404"/>
    </source>
</evidence>
<dbReference type="Gene3D" id="3.40.50.150">
    <property type="entry name" value="Vaccinia Virus protein VP39"/>
    <property type="match status" value="1"/>
</dbReference>
<reference evidence="4 5" key="1">
    <citation type="submission" date="2020-01" db="EMBL/GenBank/DDBJ databases">
        <title>Insect and environment-associated Actinomycetes.</title>
        <authorList>
            <person name="Currrie C."/>
            <person name="Chevrette M."/>
            <person name="Carlson C."/>
            <person name="Stubbendieck R."/>
            <person name="Wendt-Pienkowski E."/>
        </authorList>
    </citation>
    <scope>NUCLEOTIDE SEQUENCE [LARGE SCALE GENOMIC DNA]</scope>
    <source>
        <strain evidence="4 5">SID8386</strain>
    </source>
</reference>
<dbReference type="GO" id="GO:0032259">
    <property type="term" value="P:methylation"/>
    <property type="evidence" value="ECO:0007669"/>
    <property type="project" value="UniProtKB-KW"/>
</dbReference>
<evidence type="ECO:0000256" key="1">
    <source>
        <dbReference type="ARBA" id="ARBA00022603"/>
    </source>
</evidence>
<dbReference type="CDD" id="cd02440">
    <property type="entry name" value="AdoMet_MTases"/>
    <property type="match status" value="1"/>
</dbReference>
<dbReference type="SUPFAM" id="SSF53335">
    <property type="entry name" value="S-adenosyl-L-methionine-dependent methyltransferases"/>
    <property type="match status" value="1"/>
</dbReference>